<evidence type="ECO:0000313" key="1">
    <source>
        <dbReference type="Proteomes" id="UP000887576"/>
    </source>
</evidence>
<accession>A0AC34RHF9</accession>
<evidence type="ECO:0000313" key="2">
    <source>
        <dbReference type="WBParaSite" id="JU765_v2.g6806.t1"/>
    </source>
</evidence>
<dbReference type="WBParaSite" id="JU765_v2.g6806.t1">
    <property type="protein sequence ID" value="JU765_v2.g6806.t1"/>
    <property type="gene ID" value="JU765_v2.g6806"/>
</dbReference>
<dbReference type="Proteomes" id="UP000887576">
    <property type="component" value="Unplaced"/>
</dbReference>
<organism evidence="1 2">
    <name type="scientific">Panagrolaimus sp. JU765</name>
    <dbReference type="NCBI Taxonomy" id="591449"/>
    <lineage>
        <taxon>Eukaryota</taxon>
        <taxon>Metazoa</taxon>
        <taxon>Ecdysozoa</taxon>
        <taxon>Nematoda</taxon>
        <taxon>Chromadorea</taxon>
        <taxon>Rhabditida</taxon>
        <taxon>Tylenchina</taxon>
        <taxon>Panagrolaimomorpha</taxon>
        <taxon>Panagrolaimoidea</taxon>
        <taxon>Panagrolaimidae</taxon>
        <taxon>Panagrolaimus</taxon>
    </lineage>
</organism>
<reference evidence="2" key="1">
    <citation type="submission" date="2022-11" db="UniProtKB">
        <authorList>
            <consortium name="WormBaseParasite"/>
        </authorList>
    </citation>
    <scope>IDENTIFICATION</scope>
</reference>
<proteinExistence type="predicted"/>
<protein>
    <submittedName>
        <fullName evidence="2">Uncharacterized protein</fullName>
    </submittedName>
</protein>
<sequence>MYLQTCRRPSKIGFKLIWIPLEEYILRIVLWLSCAVFLGWIFVSVYRIFAFIAVEIQVLTDEVRGIHAVNQEIGKDTIYRITEQTQVTVQPEGGVAVAGLPMGGSNKEQITKMEEKMTMQELMSKKAPAGPKSFGLDKEVDSVSEGF</sequence>
<name>A0AC34RHF9_9BILA</name>